<protein>
    <submittedName>
        <fullName evidence="2">Uncharacterized protein</fullName>
    </submittedName>
</protein>
<keyword evidence="1" id="KW-1133">Transmembrane helix</keyword>
<dbReference type="EMBL" id="CACRUE010000012">
    <property type="protein sequence ID" value="VYT82546.1"/>
    <property type="molecule type" value="Genomic_DNA"/>
</dbReference>
<keyword evidence="1" id="KW-0472">Membrane</keyword>
<sequence>MSRVKKLGLFFILLFIFICVAIGVLILKIEYFDPYNSVNYSEMIDTEIPKNAKVLDYKDTHGGFLGDGDLYAVIQFDKNEKNSFLKNIEKNKKWKKTPLQKDLKLIIYGGELKKDGNYYVYEPLPDYNIPKTKNGIYYFKDRFAENYPEEADTNINDRAAYNITFAIFDLDTNKLYIYKLDT</sequence>
<dbReference type="RefSeq" id="WP_156530658.1">
    <property type="nucleotide sequence ID" value="NZ_CACRUE010000012.1"/>
</dbReference>
<keyword evidence="1" id="KW-0812">Transmembrane</keyword>
<proteinExistence type="predicted"/>
<evidence type="ECO:0000313" key="2">
    <source>
        <dbReference type="EMBL" id="VYT82546.1"/>
    </source>
</evidence>
<accession>A0A6N2ZXE3</accession>
<evidence type="ECO:0000256" key="1">
    <source>
        <dbReference type="SAM" id="Phobius"/>
    </source>
</evidence>
<reference evidence="2" key="1">
    <citation type="submission" date="2019-11" db="EMBL/GenBank/DDBJ databases">
        <authorList>
            <person name="Feng L."/>
        </authorList>
    </citation>
    <scope>NUCLEOTIDE SEQUENCE</scope>
    <source>
        <strain evidence="2">IbartlettiiLFYP30</strain>
    </source>
</reference>
<feature type="transmembrane region" description="Helical" evidence="1">
    <location>
        <begin position="7"/>
        <end position="27"/>
    </location>
</feature>
<organism evidence="2">
    <name type="scientific">Intestinibacter bartlettii</name>
    <dbReference type="NCBI Taxonomy" id="261299"/>
    <lineage>
        <taxon>Bacteria</taxon>
        <taxon>Bacillati</taxon>
        <taxon>Bacillota</taxon>
        <taxon>Clostridia</taxon>
        <taxon>Peptostreptococcales</taxon>
        <taxon>Peptostreptococcaceae</taxon>
        <taxon>Intestinibacter</taxon>
    </lineage>
</organism>
<gene>
    <name evidence="2" type="ORF">IBLFYP30_00181</name>
</gene>
<dbReference type="AlphaFoldDB" id="A0A6N2ZXE3"/>
<name>A0A6N2ZXE3_9FIRM</name>